<protein>
    <submittedName>
        <fullName evidence="7">CidA/LrgA family protein</fullName>
    </submittedName>
</protein>
<reference evidence="7" key="1">
    <citation type="submission" date="2020-03" db="EMBL/GenBank/DDBJ databases">
        <authorList>
            <person name="Guo F."/>
        </authorList>
    </citation>
    <scope>NUCLEOTIDE SEQUENCE</scope>
    <source>
        <strain evidence="7">JCM 30134</strain>
    </source>
</reference>
<proteinExistence type="predicted"/>
<dbReference type="PANTHER" id="PTHR33931:SF2">
    <property type="entry name" value="HOLIN-LIKE PROTEIN CIDA"/>
    <property type="match status" value="1"/>
</dbReference>
<dbReference type="RefSeq" id="WP_167192387.1">
    <property type="nucleotide sequence ID" value="NZ_JAAONZ010000031.1"/>
</dbReference>
<keyword evidence="5 6" id="KW-0472">Membrane</keyword>
<evidence type="ECO:0000256" key="6">
    <source>
        <dbReference type="SAM" id="Phobius"/>
    </source>
</evidence>
<dbReference type="AlphaFoldDB" id="A0A9E5MQD9"/>
<keyword evidence="2" id="KW-1003">Cell membrane</keyword>
<dbReference type="PANTHER" id="PTHR33931">
    <property type="entry name" value="HOLIN-LIKE PROTEIN CIDA-RELATED"/>
    <property type="match status" value="1"/>
</dbReference>
<feature type="transmembrane region" description="Helical" evidence="6">
    <location>
        <begin position="82"/>
        <end position="104"/>
    </location>
</feature>
<comment type="subcellular location">
    <subcellularLocation>
        <location evidence="1">Cell membrane</location>
        <topology evidence="1">Multi-pass membrane protein</topology>
    </subcellularLocation>
</comment>
<feature type="transmembrane region" description="Helical" evidence="6">
    <location>
        <begin position="57"/>
        <end position="76"/>
    </location>
</feature>
<name>A0A9E5MQD9_9GAMM</name>
<dbReference type="Proteomes" id="UP000787472">
    <property type="component" value="Unassembled WGS sequence"/>
</dbReference>
<gene>
    <name evidence="7" type="ORF">G8770_22955</name>
</gene>
<evidence type="ECO:0000256" key="3">
    <source>
        <dbReference type="ARBA" id="ARBA00022692"/>
    </source>
</evidence>
<evidence type="ECO:0000256" key="4">
    <source>
        <dbReference type="ARBA" id="ARBA00022989"/>
    </source>
</evidence>
<keyword evidence="4 6" id="KW-1133">Transmembrane helix</keyword>
<dbReference type="Pfam" id="PF03788">
    <property type="entry name" value="LrgA"/>
    <property type="match status" value="1"/>
</dbReference>
<evidence type="ECO:0000256" key="1">
    <source>
        <dbReference type="ARBA" id="ARBA00004651"/>
    </source>
</evidence>
<dbReference type="InterPro" id="IPR005538">
    <property type="entry name" value="LrgA/CidA"/>
</dbReference>
<sequence length="116" mass="12403">MLKALIALLFFQLCGETLVSVLHSPIPGPVAGMLLLWIALAIKGGPSKDLDQVSHTLIQYLSLFFLPAGVGLFFLPASVQQYWPAILAAMLVGTLASMLFSGFLMKRLSAKKAGAE</sequence>
<dbReference type="GO" id="GO:0005886">
    <property type="term" value="C:plasma membrane"/>
    <property type="evidence" value="ECO:0007669"/>
    <property type="project" value="UniProtKB-SubCell"/>
</dbReference>
<keyword evidence="3 6" id="KW-0812">Transmembrane</keyword>
<evidence type="ECO:0000256" key="5">
    <source>
        <dbReference type="ARBA" id="ARBA00023136"/>
    </source>
</evidence>
<accession>A0A9E5MQD9</accession>
<dbReference type="EMBL" id="JAAONZ010000031">
    <property type="protein sequence ID" value="NHO68422.1"/>
    <property type="molecule type" value="Genomic_DNA"/>
</dbReference>
<evidence type="ECO:0000313" key="8">
    <source>
        <dbReference type="Proteomes" id="UP000787472"/>
    </source>
</evidence>
<keyword evidence="8" id="KW-1185">Reference proteome</keyword>
<organism evidence="7 8">
    <name type="scientific">Pseudomaricurvus hydrocarbonicus</name>
    <dbReference type="NCBI Taxonomy" id="1470433"/>
    <lineage>
        <taxon>Bacteria</taxon>
        <taxon>Pseudomonadati</taxon>
        <taxon>Pseudomonadota</taxon>
        <taxon>Gammaproteobacteria</taxon>
        <taxon>Cellvibrionales</taxon>
        <taxon>Cellvibrionaceae</taxon>
        <taxon>Pseudomaricurvus</taxon>
    </lineage>
</organism>
<evidence type="ECO:0000256" key="2">
    <source>
        <dbReference type="ARBA" id="ARBA00022475"/>
    </source>
</evidence>
<feature type="transmembrane region" description="Helical" evidence="6">
    <location>
        <begin position="25"/>
        <end position="45"/>
    </location>
</feature>
<comment type="caution">
    <text evidence="7">The sequence shown here is derived from an EMBL/GenBank/DDBJ whole genome shotgun (WGS) entry which is preliminary data.</text>
</comment>
<evidence type="ECO:0000313" key="7">
    <source>
        <dbReference type="EMBL" id="NHO68422.1"/>
    </source>
</evidence>